<evidence type="ECO:0000313" key="1">
    <source>
        <dbReference type="EMBL" id="KAI0055545.1"/>
    </source>
</evidence>
<reference evidence="1" key="2">
    <citation type="journal article" date="2022" name="New Phytol.">
        <title>Evolutionary transition to the ectomycorrhizal habit in the genomes of a hyperdiverse lineage of mushroom-forming fungi.</title>
        <authorList>
            <person name="Looney B."/>
            <person name="Miyauchi S."/>
            <person name="Morin E."/>
            <person name="Drula E."/>
            <person name="Courty P.E."/>
            <person name="Kohler A."/>
            <person name="Kuo A."/>
            <person name="LaButti K."/>
            <person name="Pangilinan J."/>
            <person name="Lipzen A."/>
            <person name="Riley R."/>
            <person name="Andreopoulos W."/>
            <person name="He G."/>
            <person name="Johnson J."/>
            <person name="Nolan M."/>
            <person name="Tritt A."/>
            <person name="Barry K.W."/>
            <person name="Grigoriev I.V."/>
            <person name="Nagy L.G."/>
            <person name="Hibbett D."/>
            <person name="Henrissat B."/>
            <person name="Matheny P.B."/>
            <person name="Labbe J."/>
            <person name="Martin F.M."/>
        </authorList>
    </citation>
    <scope>NUCLEOTIDE SEQUENCE</scope>
    <source>
        <strain evidence="1">HHB10654</strain>
    </source>
</reference>
<accession>A0ACB8SHY0</accession>
<organism evidence="1 2">
    <name type="scientific">Artomyces pyxidatus</name>
    <dbReference type="NCBI Taxonomy" id="48021"/>
    <lineage>
        <taxon>Eukaryota</taxon>
        <taxon>Fungi</taxon>
        <taxon>Dikarya</taxon>
        <taxon>Basidiomycota</taxon>
        <taxon>Agaricomycotina</taxon>
        <taxon>Agaricomycetes</taxon>
        <taxon>Russulales</taxon>
        <taxon>Auriscalpiaceae</taxon>
        <taxon>Artomyces</taxon>
    </lineage>
</organism>
<sequence length="245" mass="27889">MDSDTEPEPAPGIHVFLMEAHQVTIEARFIIHSLPNADIPAVERICLQLEAIRHVLINLDDAFTTEEERDDLIQTTYRQIFFHLEESNLLDMNNIFHRICLILVFRPRIQQSLNRTMDAWNHHKIRTAGNRTPLAIFELSREQAILGGYWTGDPGDPLDLAADPQYGVDEEASAPPPNEMNEDPQEASAEEDDDTIHELDEDLQYATEVLRLSDLNLEADDGAWGMGVYSEAVFHLQAYTESHLE</sequence>
<proteinExistence type="predicted"/>
<dbReference type="EMBL" id="MU277288">
    <property type="protein sequence ID" value="KAI0055545.1"/>
    <property type="molecule type" value="Genomic_DNA"/>
</dbReference>
<name>A0ACB8SHY0_9AGAM</name>
<reference evidence="1" key="1">
    <citation type="submission" date="2021-03" db="EMBL/GenBank/DDBJ databases">
        <authorList>
            <consortium name="DOE Joint Genome Institute"/>
            <person name="Ahrendt S."/>
            <person name="Looney B.P."/>
            <person name="Miyauchi S."/>
            <person name="Morin E."/>
            <person name="Drula E."/>
            <person name="Courty P.E."/>
            <person name="Chicoki N."/>
            <person name="Fauchery L."/>
            <person name="Kohler A."/>
            <person name="Kuo A."/>
            <person name="Labutti K."/>
            <person name="Pangilinan J."/>
            <person name="Lipzen A."/>
            <person name="Riley R."/>
            <person name="Andreopoulos W."/>
            <person name="He G."/>
            <person name="Johnson J."/>
            <person name="Barry K.W."/>
            <person name="Grigoriev I.V."/>
            <person name="Nagy L."/>
            <person name="Hibbett D."/>
            <person name="Henrissat B."/>
            <person name="Matheny P.B."/>
            <person name="Labbe J."/>
            <person name="Martin F."/>
        </authorList>
    </citation>
    <scope>NUCLEOTIDE SEQUENCE</scope>
    <source>
        <strain evidence="1">HHB10654</strain>
    </source>
</reference>
<protein>
    <submittedName>
        <fullName evidence="1">Uncharacterized protein</fullName>
    </submittedName>
</protein>
<dbReference type="Proteomes" id="UP000814140">
    <property type="component" value="Unassembled WGS sequence"/>
</dbReference>
<comment type="caution">
    <text evidence="1">The sequence shown here is derived from an EMBL/GenBank/DDBJ whole genome shotgun (WGS) entry which is preliminary data.</text>
</comment>
<gene>
    <name evidence="1" type="ORF">BV25DRAFT_1815421</name>
</gene>
<keyword evidence="2" id="KW-1185">Reference proteome</keyword>
<evidence type="ECO:0000313" key="2">
    <source>
        <dbReference type="Proteomes" id="UP000814140"/>
    </source>
</evidence>